<evidence type="ECO:0000313" key="2">
    <source>
        <dbReference type="Proteomes" id="UP000194450"/>
    </source>
</evidence>
<sequence length="83" mass="9547">MSGPTFTYNNPRLQGQTIFVKRGKHQGKLGLVIKVLEDDKYIVSQGDFAVEKVMFDRSEFLVHRYRKIKVPIDKAVGKHPDMV</sequence>
<dbReference type="Proteomes" id="UP000194450">
    <property type="component" value="Unassembled WGS sequence"/>
</dbReference>
<dbReference type="InterPro" id="IPR025023">
    <property type="entry name" value="DUF3912"/>
</dbReference>
<dbReference type="RefSeq" id="WP_086434326.1">
    <property type="nucleotide sequence ID" value="NZ_FXWH01000001.1"/>
</dbReference>
<reference evidence="2" key="1">
    <citation type="submission" date="2017-04" db="EMBL/GenBank/DDBJ databases">
        <authorList>
            <person name="Varghese N."/>
            <person name="Submissions S."/>
        </authorList>
    </citation>
    <scope>NUCLEOTIDE SEQUENCE [LARGE SCALE GENOMIC DNA]</scope>
</reference>
<evidence type="ECO:0000313" key="1">
    <source>
        <dbReference type="EMBL" id="SMQ65265.1"/>
    </source>
</evidence>
<dbReference type="Pfam" id="PF13051">
    <property type="entry name" value="DUF3912"/>
    <property type="match status" value="1"/>
</dbReference>
<name>A0A1Y6ERD3_9GAMM</name>
<organism evidence="1 2">
    <name type="scientific">Pseudidiomarina planktonica</name>
    <dbReference type="NCBI Taxonomy" id="1323738"/>
    <lineage>
        <taxon>Bacteria</taxon>
        <taxon>Pseudomonadati</taxon>
        <taxon>Pseudomonadota</taxon>
        <taxon>Gammaproteobacteria</taxon>
        <taxon>Alteromonadales</taxon>
        <taxon>Idiomarinaceae</taxon>
        <taxon>Pseudidiomarina</taxon>
    </lineage>
</organism>
<protein>
    <recommendedName>
        <fullName evidence="3">KOW motif-containing protein</fullName>
    </recommendedName>
</protein>
<dbReference type="OrthoDB" id="6238495at2"/>
<gene>
    <name evidence="1" type="ORF">SAMN06297229_1225</name>
</gene>
<proteinExistence type="predicted"/>
<dbReference type="EMBL" id="FXWH01000001">
    <property type="protein sequence ID" value="SMQ65265.1"/>
    <property type="molecule type" value="Genomic_DNA"/>
</dbReference>
<accession>A0A1Y6ERD3</accession>
<evidence type="ECO:0008006" key="3">
    <source>
        <dbReference type="Google" id="ProtNLM"/>
    </source>
</evidence>
<dbReference type="AlphaFoldDB" id="A0A1Y6ERD3"/>
<keyword evidence="2" id="KW-1185">Reference proteome</keyword>